<evidence type="ECO:0000256" key="2">
    <source>
        <dbReference type="SAM" id="Phobius"/>
    </source>
</evidence>
<dbReference type="RefSeq" id="WP_309654097.1">
    <property type="nucleotide sequence ID" value="NZ_JARWAK010000021.1"/>
</dbReference>
<evidence type="ECO:0000256" key="1">
    <source>
        <dbReference type="SAM" id="MobiDB-lite"/>
    </source>
</evidence>
<keyword evidence="2" id="KW-1133">Transmembrane helix</keyword>
<gene>
    <name evidence="4" type="ORF">QC818_17185</name>
</gene>
<dbReference type="InterPro" id="IPR032710">
    <property type="entry name" value="NTF2-like_dom_sf"/>
</dbReference>
<dbReference type="Pfam" id="PF04280">
    <property type="entry name" value="Tim44"/>
    <property type="match status" value="1"/>
</dbReference>
<feature type="transmembrane region" description="Helical" evidence="2">
    <location>
        <begin position="94"/>
        <end position="112"/>
    </location>
</feature>
<reference evidence="4 5" key="1">
    <citation type="submission" date="2023-04" db="EMBL/GenBank/DDBJ databases">
        <title>A long-awaited taxogenomic arrangement of the family Halomonadaceae.</title>
        <authorList>
            <person name="De La Haba R."/>
            <person name="Chuvochina M."/>
            <person name="Wittouck S."/>
            <person name="Arahal D.R."/>
            <person name="Sanchez-Porro C."/>
            <person name="Hugenholtz P."/>
            <person name="Ventosa A."/>
        </authorList>
    </citation>
    <scope>NUCLEOTIDE SEQUENCE [LARGE SCALE GENOMIC DNA]</scope>
    <source>
        <strain evidence="4 5">DSM 23530</strain>
    </source>
</reference>
<dbReference type="SMART" id="SM00978">
    <property type="entry name" value="Tim44"/>
    <property type="match status" value="1"/>
</dbReference>
<evidence type="ECO:0000313" key="4">
    <source>
        <dbReference type="EMBL" id="MDR5868522.1"/>
    </source>
</evidence>
<sequence length="267" mass="29048">MRHLLVMLMVGVLGLGLAVDHADARRMGGGKSVGSYSRSADAPSATAPRAGSTAAGQRKPSSGLSRFAGPFAGMLAGGLLASLFFGGAFDELRLFDILLIGGALFLLFRLFARRRPAMAGGPAPDAQAAPQAFQAATGAGGLGKEPTWFDRERFLGGAKEHFMTLQRAWDNNDFSRIQEYVTPELYNLLREERDRQPANNRTEIVRLFAELGSVQEIDDRAEATVIFHGVLDENGEQNAFNETWHLVRSLREEAPWYVQGIEQNPGA</sequence>
<comment type="caution">
    <text evidence="4">The sequence shown here is derived from an EMBL/GenBank/DDBJ whole genome shotgun (WGS) entry which is preliminary data.</text>
</comment>
<evidence type="ECO:0000313" key="5">
    <source>
        <dbReference type="Proteomes" id="UP001264519"/>
    </source>
</evidence>
<proteinExistence type="predicted"/>
<organism evidence="4 5">
    <name type="scientific">Halomonas koreensis</name>
    <dbReference type="NCBI Taxonomy" id="245385"/>
    <lineage>
        <taxon>Bacteria</taxon>
        <taxon>Pseudomonadati</taxon>
        <taxon>Pseudomonadota</taxon>
        <taxon>Gammaproteobacteria</taxon>
        <taxon>Oceanospirillales</taxon>
        <taxon>Halomonadaceae</taxon>
        <taxon>Halomonas</taxon>
    </lineage>
</organism>
<name>A0ABU1G6F8_9GAMM</name>
<keyword evidence="2" id="KW-0812">Transmembrane</keyword>
<feature type="region of interest" description="Disordered" evidence="1">
    <location>
        <begin position="30"/>
        <end position="62"/>
    </location>
</feature>
<dbReference type="Proteomes" id="UP001264519">
    <property type="component" value="Unassembled WGS sequence"/>
</dbReference>
<protein>
    <submittedName>
        <fullName evidence="4">Tim44-like domain-containing protein</fullName>
    </submittedName>
</protein>
<dbReference type="InterPro" id="IPR007379">
    <property type="entry name" value="Tim44-like_dom"/>
</dbReference>
<feature type="domain" description="Tim44-like" evidence="3">
    <location>
        <begin position="135"/>
        <end position="263"/>
    </location>
</feature>
<evidence type="ECO:0000259" key="3">
    <source>
        <dbReference type="SMART" id="SM00978"/>
    </source>
</evidence>
<dbReference type="Gene3D" id="3.10.450.240">
    <property type="match status" value="1"/>
</dbReference>
<dbReference type="EMBL" id="JARWAK010000021">
    <property type="protein sequence ID" value="MDR5868522.1"/>
    <property type="molecule type" value="Genomic_DNA"/>
</dbReference>
<dbReference type="PANTHER" id="PTHR41542:SF1">
    <property type="entry name" value="BLL5807 PROTEIN"/>
    <property type="match status" value="1"/>
</dbReference>
<dbReference type="PANTHER" id="PTHR41542">
    <property type="entry name" value="BLL5807 PROTEIN"/>
    <property type="match status" value="1"/>
</dbReference>
<accession>A0ABU1G6F8</accession>
<feature type="transmembrane region" description="Helical" evidence="2">
    <location>
        <begin position="67"/>
        <end position="87"/>
    </location>
</feature>
<dbReference type="SUPFAM" id="SSF54427">
    <property type="entry name" value="NTF2-like"/>
    <property type="match status" value="1"/>
</dbReference>
<keyword evidence="2" id="KW-0472">Membrane</keyword>
<keyword evidence="5" id="KW-1185">Reference proteome</keyword>